<dbReference type="Proteomes" id="UP000011713">
    <property type="component" value="Unassembled WGS sequence"/>
</dbReference>
<dbReference type="VEuPathDB" id="FungiDB:HpaG805033"/>
<evidence type="ECO:0000313" key="2">
    <source>
        <dbReference type="Proteomes" id="UP000011713"/>
    </source>
</evidence>
<dbReference type="eggNOG" id="ENOG502S2C9">
    <property type="taxonomic scope" value="Eukaryota"/>
</dbReference>
<proteinExistence type="predicted"/>
<dbReference type="EMBL" id="JH598203">
    <property type="status" value="NOT_ANNOTATED_CDS"/>
    <property type="molecule type" value="Genomic_DNA"/>
</dbReference>
<accession>M4BFG4</accession>
<dbReference type="InParanoid" id="M4BFG4"/>
<sequence>MDLADHLATLVVLDGCDIVLPALEIFILNIVRAFPCVQILLTSIEKLQIEANDGEVLTKETVHVEELGKLDCAKLFFKQARGHLTSRQIRQHTSIEALSEDERLLGTAGNPLSISRLVGRGDR</sequence>
<dbReference type="AlphaFoldDB" id="M4BFG4"/>
<reference evidence="1" key="2">
    <citation type="submission" date="2015-06" db="UniProtKB">
        <authorList>
            <consortium name="EnsemblProtists"/>
        </authorList>
    </citation>
    <scope>IDENTIFICATION</scope>
    <source>
        <strain evidence="1">Emoy2</strain>
    </source>
</reference>
<organism evidence="1 2">
    <name type="scientific">Hyaloperonospora arabidopsidis (strain Emoy2)</name>
    <name type="common">Downy mildew agent</name>
    <name type="synonym">Peronospora arabidopsidis</name>
    <dbReference type="NCBI Taxonomy" id="559515"/>
    <lineage>
        <taxon>Eukaryota</taxon>
        <taxon>Sar</taxon>
        <taxon>Stramenopiles</taxon>
        <taxon>Oomycota</taxon>
        <taxon>Peronosporomycetes</taxon>
        <taxon>Peronosporales</taxon>
        <taxon>Peronosporaceae</taxon>
        <taxon>Hyaloperonospora</taxon>
    </lineage>
</organism>
<name>M4BFG4_HYAAE</name>
<dbReference type="HOGENOM" id="CLU_2019658_0_0_1"/>
<evidence type="ECO:0000313" key="1">
    <source>
        <dbReference type="EnsemblProtists" id="HpaP805033"/>
    </source>
</evidence>
<protein>
    <submittedName>
        <fullName evidence="1">Uncharacterized protein</fullName>
    </submittedName>
</protein>
<reference evidence="2" key="1">
    <citation type="journal article" date="2010" name="Science">
        <title>Signatures of adaptation to obligate biotrophy in the Hyaloperonospora arabidopsidis genome.</title>
        <authorList>
            <person name="Baxter L."/>
            <person name="Tripathy S."/>
            <person name="Ishaque N."/>
            <person name="Boot N."/>
            <person name="Cabral A."/>
            <person name="Kemen E."/>
            <person name="Thines M."/>
            <person name="Ah-Fong A."/>
            <person name="Anderson R."/>
            <person name="Badejoko W."/>
            <person name="Bittner-Eddy P."/>
            <person name="Boore J.L."/>
            <person name="Chibucos M.C."/>
            <person name="Coates M."/>
            <person name="Dehal P."/>
            <person name="Delehaunty K."/>
            <person name="Dong S."/>
            <person name="Downton P."/>
            <person name="Dumas B."/>
            <person name="Fabro G."/>
            <person name="Fronick C."/>
            <person name="Fuerstenberg S.I."/>
            <person name="Fulton L."/>
            <person name="Gaulin E."/>
            <person name="Govers F."/>
            <person name="Hughes L."/>
            <person name="Humphray S."/>
            <person name="Jiang R.H."/>
            <person name="Judelson H."/>
            <person name="Kamoun S."/>
            <person name="Kyung K."/>
            <person name="Meijer H."/>
            <person name="Minx P."/>
            <person name="Morris P."/>
            <person name="Nelson J."/>
            <person name="Phuntumart V."/>
            <person name="Qutob D."/>
            <person name="Rehmany A."/>
            <person name="Rougon-Cardoso A."/>
            <person name="Ryden P."/>
            <person name="Torto-Alalibo T."/>
            <person name="Studholme D."/>
            <person name="Wang Y."/>
            <person name="Win J."/>
            <person name="Wood J."/>
            <person name="Clifton S.W."/>
            <person name="Rogers J."/>
            <person name="Van den Ackerveken G."/>
            <person name="Jones J.D."/>
            <person name="McDowell J.M."/>
            <person name="Beynon J."/>
            <person name="Tyler B.M."/>
        </authorList>
    </citation>
    <scope>NUCLEOTIDE SEQUENCE [LARGE SCALE GENOMIC DNA]</scope>
    <source>
        <strain evidence="2">Emoy2</strain>
    </source>
</reference>
<keyword evidence="2" id="KW-1185">Reference proteome</keyword>
<dbReference type="EnsemblProtists" id="HpaT805033">
    <property type="protein sequence ID" value="HpaP805033"/>
    <property type="gene ID" value="HpaG805033"/>
</dbReference>